<dbReference type="RefSeq" id="WP_328014788.1">
    <property type="nucleotide sequence ID" value="NZ_JARTFS010000001.1"/>
</dbReference>
<gene>
    <name evidence="1" type="ORF">P9271_02425</name>
</gene>
<accession>A0ABU6NUD1</accession>
<dbReference type="Proteomes" id="UP001342826">
    <property type="component" value="Unassembled WGS sequence"/>
</dbReference>
<evidence type="ECO:0000313" key="2">
    <source>
        <dbReference type="Proteomes" id="UP001342826"/>
    </source>
</evidence>
<comment type="caution">
    <text evidence="1">The sequence shown here is derived from an EMBL/GenBank/DDBJ whole genome shotgun (WGS) entry which is preliminary data.</text>
</comment>
<evidence type="ECO:0000313" key="1">
    <source>
        <dbReference type="EMBL" id="MED4400213.1"/>
    </source>
</evidence>
<proteinExistence type="predicted"/>
<organism evidence="1 2">
    <name type="scientific">Metabacillus fastidiosus</name>
    <dbReference type="NCBI Taxonomy" id="1458"/>
    <lineage>
        <taxon>Bacteria</taxon>
        <taxon>Bacillati</taxon>
        <taxon>Bacillota</taxon>
        <taxon>Bacilli</taxon>
        <taxon>Bacillales</taxon>
        <taxon>Bacillaceae</taxon>
        <taxon>Metabacillus</taxon>
    </lineage>
</organism>
<sequence>MDERWNLQEMELDEFRDRIAITHRTSETVEQYRKMTKAQQDEIKNVGGFVLGTLTRNSQLLQKKSLLETLLLG</sequence>
<protein>
    <submittedName>
        <fullName evidence="1">Uncharacterized protein</fullName>
    </submittedName>
</protein>
<name>A0ABU6NUD1_9BACI</name>
<dbReference type="EMBL" id="JARTFS010000001">
    <property type="protein sequence ID" value="MED4400213.1"/>
    <property type="molecule type" value="Genomic_DNA"/>
</dbReference>
<reference evidence="1 2" key="1">
    <citation type="submission" date="2023-03" db="EMBL/GenBank/DDBJ databases">
        <title>Bacillus Genome Sequencing.</title>
        <authorList>
            <person name="Dunlap C."/>
        </authorList>
    </citation>
    <scope>NUCLEOTIDE SEQUENCE [LARGE SCALE GENOMIC DNA]</scope>
    <source>
        <strain evidence="1 2">NRS-1717</strain>
    </source>
</reference>
<keyword evidence="2" id="KW-1185">Reference proteome</keyword>